<dbReference type="PANTHER" id="PTHR43741">
    <property type="entry name" value="FMN-DEPENDENT NADH-AZOREDUCTASE 1"/>
    <property type="match status" value="1"/>
</dbReference>
<dbReference type="InterPro" id="IPR050104">
    <property type="entry name" value="FMN-dep_NADH:Q_OxRdtase_AzoR1"/>
</dbReference>
<keyword evidence="3 6" id="KW-0560">Oxidoreductase</keyword>
<name>A0A518VD07_BRELA</name>
<reference evidence="8 9" key="1">
    <citation type="submission" date="2018-11" db="EMBL/GenBank/DDBJ databases">
        <title>Phylogenetic determinants of toxin gene distribution in genomes of Brevibacillus laterosporus.</title>
        <authorList>
            <person name="Glare T.R."/>
            <person name="Durrant A."/>
            <person name="Berry C."/>
            <person name="Palma L."/>
            <person name="Ormskirk M."/>
            <person name="Cox M.O."/>
        </authorList>
    </citation>
    <scope>NUCLEOTIDE SEQUENCE [LARGE SCALE GENOMIC DNA]</scope>
    <source>
        <strain evidence="8 9">1821L</strain>
    </source>
</reference>
<dbReference type="GO" id="GO:0016655">
    <property type="term" value="F:oxidoreductase activity, acting on NAD(P)H, quinone or similar compound as acceptor"/>
    <property type="evidence" value="ECO:0007669"/>
    <property type="project" value="InterPro"/>
</dbReference>
<dbReference type="SUPFAM" id="SSF52218">
    <property type="entry name" value="Flavoproteins"/>
    <property type="match status" value="1"/>
</dbReference>
<dbReference type="OrthoDB" id="9805013at2"/>
<comment type="function">
    <text evidence="6">Quinone reductase that provides resistance to thiol-specific stress caused by electrophilic quinones.</text>
</comment>
<dbReference type="AlphaFoldDB" id="A0A518VD07"/>
<evidence type="ECO:0000256" key="6">
    <source>
        <dbReference type="HAMAP-Rule" id="MF_01216"/>
    </source>
</evidence>
<organism evidence="8 9">
    <name type="scientific">Brevibacillus laterosporus</name>
    <name type="common">Bacillus laterosporus</name>
    <dbReference type="NCBI Taxonomy" id="1465"/>
    <lineage>
        <taxon>Bacteria</taxon>
        <taxon>Bacillati</taxon>
        <taxon>Bacillota</taxon>
        <taxon>Bacilli</taxon>
        <taxon>Bacillales</taxon>
        <taxon>Paenibacillaceae</taxon>
        <taxon>Brevibacillus</taxon>
    </lineage>
</organism>
<evidence type="ECO:0000259" key="7">
    <source>
        <dbReference type="Pfam" id="PF02525"/>
    </source>
</evidence>
<accession>A0A518VD07</accession>
<gene>
    <name evidence="6" type="primary">azoR</name>
    <name evidence="8" type="ORF">EEL30_22920</name>
</gene>
<evidence type="ECO:0000256" key="2">
    <source>
        <dbReference type="ARBA" id="ARBA00022643"/>
    </source>
</evidence>
<evidence type="ECO:0000256" key="1">
    <source>
        <dbReference type="ARBA" id="ARBA00022630"/>
    </source>
</evidence>
<evidence type="ECO:0000256" key="5">
    <source>
        <dbReference type="ARBA" id="ARBA00048542"/>
    </source>
</evidence>
<comment type="caution">
    <text evidence="6">Lacks conserved residue(s) required for the propagation of feature annotation.</text>
</comment>
<proteinExistence type="inferred from homology"/>
<dbReference type="Pfam" id="PF02525">
    <property type="entry name" value="Flavodoxin_2"/>
    <property type="match status" value="1"/>
</dbReference>
<dbReference type="InterPro" id="IPR023048">
    <property type="entry name" value="NADH:quinone_OxRdtase_FMN_depd"/>
</dbReference>
<evidence type="ECO:0000313" key="8">
    <source>
        <dbReference type="EMBL" id="QDX94885.1"/>
    </source>
</evidence>
<dbReference type="PANTHER" id="PTHR43741:SF7">
    <property type="entry name" value="FMN-DEPENDENT NADH:QUINONE OXIDOREDUCTASE"/>
    <property type="match status" value="1"/>
</dbReference>
<comment type="catalytic activity">
    <reaction evidence="6">
        <text>2 a quinone + NADH + H(+) = 2 a 1,4-benzosemiquinone + NAD(+)</text>
        <dbReference type="Rhea" id="RHEA:65952"/>
        <dbReference type="ChEBI" id="CHEBI:15378"/>
        <dbReference type="ChEBI" id="CHEBI:57540"/>
        <dbReference type="ChEBI" id="CHEBI:57945"/>
        <dbReference type="ChEBI" id="CHEBI:132124"/>
        <dbReference type="ChEBI" id="CHEBI:134225"/>
    </reaction>
</comment>
<dbReference type="InterPro" id="IPR003680">
    <property type="entry name" value="Flavodoxin_fold"/>
</dbReference>
<feature type="binding site" evidence="6">
    <location>
        <begin position="106"/>
        <end position="109"/>
    </location>
    <ligand>
        <name>FMN</name>
        <dbReference type="ChEBI" id="CHEBI:58210"/>
    </ligand>
</feature>
<dbReference type="GO" id="GO:0016652">
    <property type="term" value="F:oxidoreductase activity, acting on NAD(P)H as acceptor"/>
    <property type="evidence" value="ECO:0007669"/>
    <property type="project" value="UniProtKB-UniRule"/>
</dbReference>
<comment type="catalytic activity">
    <reaction evidence="5">
        <text>N,N-dimethyl-1,4-phenylenediamine + anthranilate + 2 NAD(+) = 2-(4-dimethylaminophenyl)diazenylbenzoate + 2 NADH + 2 H(+)</text>
        <dbReference type="Rhea" id="RHEA:55872"/>
        <dbReference type="ChEBI" id="CHEBI:15378"/>
        <dbReference type="ChEBI" id="CHEBI:15783"/>
        <dbReference type="ChEBI" id="CHEBI:16567"/>
        <dbReference type="ChEBI" id="CHEBI:57540"/>
        <dbReference type="ChEBI" id="CHEBI:57945"/>
        <dbReference type="ChEBI" id="CHEBI:71579"/>
        <dbReference type="EC" id="1.7.1.17"/>
    </reaction>
    <physiologicalReaction direction="right-to-left" evidence="5">
        <dbReference type="Rhea" id="RHEA:55874"/>
    </physiologicalReaction>
</comment>
<dbReference type="EC" id="1.7.1.17" evidence="6"/>
<dbReference type="HAMAP" id="MF_01216">
    <property type="entry name" value="Azoreductase_type1"/>
    <property type="match status" value="1"/>
</dbReference>
<evidence type="ECO:0000256" key="3">
    <source>
        <dbReference type="ARBA" id="ARBA00023002"/>
    </source>
</evidence>
<dbReference type="NCBIfam" id="NF010075">
    <property type="entry name" value="PRK13556.1"/>
    <property type="match status" value="1"/>
</dbReference>
<keyword evidence="1 6" id="KW-0285">Flavoprotein</keyword>
<dbReference type="InterPro" id="IPR029039">
    <property type="entry name" value="Flavoprotein-like_sf"/>
</dbReference>
<comment type="function">
    <text evidence="6">Also exhibits azoreductase activity. Catalyzes the reductive cleavage of the azo bond in aromatic azo compounds to the corresponding amines.</text>
</comment>
<comment type="cofactor">
    <cofactor evidence="6">
        <name>FMN</name>
        <dbReference type="ChEBI" id="CHEBI:58210"/>
    </cofactor>
    <text evidence="6">Binds 1 FMN per subunit.</text>
</comment>
<dbReference type="Gene3D" id="3.40.50.360">
    <property type="match status" value="1"/>
</dbReference>
<evidence type="ECO:0000256" key="4">
    <source>
        <dbReference type="ARBA" id="ARBA00023027"/>
    </source>
</evidence>
<evidence type="ECO:0000313" key="9">
    <source>
        <dbReference type="Proteomes" id="UP000319432"/>
    </source>
</evidence>
<dbReference type="EC" id="1.6.5.-" evidence="6"/>
<keyword evidence="4 6" id="KW-0520">NAD</keyword>
<dbReference type="Proteomes" id="UP000319432">
    <property type="component" value="Chromosome"/>
</dbReference>
<dbReference type="GO" id="GO:0010181">
    <property type="term" value="F:FMN binding"/>
    <property type="evidence" value="ECO:0007669"/>
    <property type="project" value="UniProtKB-UniRule"/>
</dbReference>
<dbReference type="GO" id="GO:0009055">
    <property type="term" value="F:electron transfer activity"/>
    <property type="evidence" value="ECO:0007669"/>
    <property type="project" value="UniProtKB-UniRule"/>
</dbReference>
<keyword evidence="9" id="KW-1185">Reference proteome</keyword>
<comment type="similarity">
    <text evidence="6">Belongs to the azoreductase type 1 family.</text>
</comment>
<keyword evidence="2 6" id="KW-0288">FMN</keyword>
<dbReference type="EMBL" id="CP033464">
    <property type="protein sequence ID" value="QDX94885.1"/>
    <property type="molecule type" value="Genomic_DNA"/>
</dbReference>
<feature type="domain" description="Flavodoxin-like fold" evidence="7">
    <location>
        <begin position="7"/>
        <end position="209"/>
    </location>
</feature>
<protein>
    <recommendedName>
        <fullName evidence="6">FMN dependent NADH:quinone oxidoreductase</fullName>
        <ecNumber evidence="6">1.6.5.-</ecNumber>
    </recommendedName>
    <alternativeName>
        <fullName evidence="6">Azo-dye reductase</fullName>
    </alternativeName>
    <alternativeName>
        <fullName evidence="6">FMN-dependent NADH-azo compound oxidoreductase</fullName>
    </alternativeName>
    <alternativeName>
        <fullName evidence="6">FMN-dependent NADH-azoreductase</fullName>
        <ecNumber evidence="6">1.7.1.17</ecNumber>
    </alternativeName>
</protein>
<sequence length="217" mass="23977">MITNMATVLYITANPKSVEESFGLSVGESFLEAYRQENPQDEVVRVDLFKEDIPMIDGTVLDAWNQLRQGTAFGDLSPEAQAKVGRMGEVLEQFLQADRYVFVTPMWNLSFPPVVKAYVDNLLIAGKTFKYTEAGPAGLLDGKQVLHIQARGGMYSEGPAADFEFGDKYLKATMNFIGITEYETLAVEGMNALPTEAENIKAKAKERATEIAKTFGK</sequence>
<comment type="subunit">
    <text evidence="6">Homodimer.</text>
</comment>